<dbReference type="InterPro" id="IPR002328">
    <property type="entry name" value="ADH_Zn_CS"/>
</dbReference>
<evidence type="ECO:0000256" key="6">
    <source>
        <dbReference type="ARBA" id="ARBA00023002"/>
    </source>
</evidence>
<dbReference type="SMART" id="SM00829">
    <property type="entry name" value="PKS_ER"/>
    <property type="match status" value="1"/>
</dbReference>
<dbReference type="InterPro" id="IPR013149">
    <property type="entry name" value="ADH-like_C"/>
</dbReference>
<dbReference type="PANTHER" id="PTHR43161:SF25">
    <property type="entry name" value="ALCOHOL DEHYDROGENASE, PUTATIVE (AFU_ORTHOLOGUE AFUA_1G14390)-RELATED"/>
    <property type="match status" value="1"/>
</dbReference>
<comment type="similarity">
    <text evidence="3 8">Belongs to the zinc-containing alcohol dehydrogenase family.</text>
</comment>
<comment type="cofactor">
    <cofactor evidence="1 8">
        <name>Zn(2+)</name>
        <dbReference type="ChEBI" id="CHEBI:29105"/>
    </cofactor>
</comment>
<dbReference type="Pfam" id="PF00107">
    <property type="entry name" value="ADH_zinc_N"/>
    <property type="match status" value="1"/>
</dbReference>
<reference evidence="10" key="1">
    <citation type="submission" date="2022-09" db="EMBL/GenBank/DDBJ databases">
        <title>Fusarium specimens isolated from Avocado Roots.</title>
        <authorList>
            <person name="Stajich J."/>
            <person name="Roper C."/>
            <person name="Heimlech-Rivalta G."/>
        </authorList>
    </citation>
    <scope>NUCLEOTIDE SEQUENCE</scope>
    <source>
        <strain evidence="10">A02</strain>
    </source>
</reference>
<dbReference type="Proteomes" id="UP001152087">
    <property type="component" value="Unassembled WGS sequence"/>
</dbReference>
<evidence type="ECO:0000313" key="10">
    <source>
        <dbReference type="EMBL" id="KAJ4177074.1"/>
    </source>
</evidence>
<dbReference type="CDD" id="cd05285">
    <property type="entry name" value="sorbitol_DH"/>
    <property type="match status" value="1"/>
</dbReference>
<keyword evidence="11" id="KW-1185">Reference proteome</keyword>
<protein>
    <recommendedName>
        <fullName evidence="9">Enoyl reductase (ER) domain-containing protein</fullName>
    </recommendedName>
</protein>
<evidence type="ECO:0000256" key="3">
    <source>
        <dbReference type="ARBA" id="ARBA00008072"/>
    </source>
</evidence>
<comment type="caution">
    <text evidence="10">The sequence shown here is derived from an EMBL/GenBank/DDBJ whole genome shotgun (WGS) entry which is preliminary data.</text>
</comment>
<dbReference type="Gene3D" id="3.90.180.10">
    <property type="entry name" value="Medium-chain alcohol dehydrogenases, catalytic domain"/>
    <property type="match status" value="1"/>
</dbReference>
<dbReference type="GO" id="GO:0003939">
    <property type="term" value="F:L-iditol 2-dehydrogenase (NAD+) activity"/>
    <property type="evidence" value="ECO:0007669"/>
    <property type="project" value="TreeGrafter"/>
</dbReference>
<keyword evidence="7" id="KW-0520">NAD</keyword>
<name>A0A9W8QSR7_9HYPO</name>
<dbReference type="GO" id="GO:0008270">
    <property type="term" value="F:zinc ion binding"/>
    <property type="evidence" value="ECO:0007669"/>
    <property type="project" value="InterPro"/>
</dbReference>
<dbReference type="Pfam" id="PF08240">
    <property type="entry name" value="ADH_N"/>
    <property type="match status" value="1"/>
</dbReference>
<dbReference type="InterPro" id="IPR036291">
    <property type="entry name" value="NAD(P)-bd_dom_sf"/>
</dbReference>
<dbReference type="PROSITE" id="PS00059">
    <property type="entry name" value="ADH_ZINC"/>
    <property type="match status" value="1"/>
</dbReference>
<dbReference type="GO" id="GO:0006062">
    <property type="term" value="P:sorbitol catabolic process"/>
    <property type="evidence" value="ECO:0007669"/>
    <property type="project" value="TreeGrafter"/>
</dbReference>
<evidence type="ECO:0000256" key="2">
    <source>
        <dbReference type="ARBA" id="ARBA00004921"/>
    </source>
</evidence>
<dbReference type="InterPro" id="IPR011032">
    <property type="entry name" value="GroES-like_sf"/>
</dbReference>
<comment type="pathway">
    <text evidence="2">Carbohydrate degradation.</text>
</comment>
<dbReference type="InterPro" id="IPR045306">
    <property type="entry name" value="SDH-like"/>
</dbReference>
<keyword evidence="4 8" id="KW-0479">Metal-binding</keyword>
<evidence type="ECO:0000256" key="8">
    <source>
        <dbReference type="RuleBase" id="RU361277"/>
    </source>
</evidence>
<dbReference type="InterPro" id="IPR013154">
    <property type="entry name" value="ADH-like_N"/>
</dbReference>
<evidence type="ECO:0000256" key="5">
    <source>
        <dbReference type="ARBA" id="ARBA00022833"/>
    </source>
</evidence>
<dbReference type="Gene3D" id="3.40.50.720">
    <property type="entry name" value="NAD(P)-binding Rossmann-like Domain"/>
    <property type="match status" value="1"/>
</dbReference>
<dbReference type="EMBL" id="JAOQAV010000131">
    <property type="protein sequence ID" value="KAJ4177074.1"/>
    <property type="molecule type" value="Genomic_DNA"/>
</dbReference>
<dbReference type="SUPFAM" id="SSF51735">
    <property type="entry name" value="NAD(P)-binding Rossmann-fold domains"/>
    <property type="match status" value="1"/>
</dbReference>
<evidence type="ECO:0000256" key="7">
    <source>
        <dbReference type="ARBA" id="ARBA00023027"/>
    </source>
</evidence>
<proteinExistence type="inferred from homology"/>
<gene>
    <name evidence="10" type="ORF">NW755_014073</name>
</gene>
<accession>A0A9W8QSR7</accession>
<keyword evidence="5 8" id="KW-0862">Zinc</keyword>
<evidence type="ECO:0000256" key="4">
    <source>
        <dbReference type="ARBA" id="ARBA00022723"/>
    </source>
</evidence>
<evidence type="ECO:0000256" key="1">
    <source>
        <dbReference type="ARBA" id="ARBA00001947"/>
    </source>
</evidence>
<organism evidence="10 11">
    <name type="scientific">Fusarium falciforme</name>
    <dbReference type="NCBI Taxonomy" id="195108"/>
    <lineage>
        <taxon>Eukaryota</taxon>
        <taxon>Fungi</taxon>
        <taxon>Dikarya</taxon>
        <taxon>Ascomycota</taxon>
        <taxon>Pezizomycotina</taxon>
        <taxon>Sordariomycetes</taxon>
        <taxon>Hypocreomycetidae</taxon>
        <taxon>Hypocreales</taxon>
        <taxon>Nectriaceae</taxon>
        <taxon>Fusarium</taxon>
        <taxon>Fusarium solani species complex</taxon>
    </lineage>
</organism>
<keyword evidence="6" id="KW-0560">Oxidoreductase</keyword>
<feature type="domain" description="Enoyl reductase (ER)" evidence="9">
    <location>
        <begin position="17"/>
        <end position="337"/>
    </location>
</feature>
<dbReference type="AlphaFoldDB" id="A0A9W8QSR7"/>
<evidence type="ECO:0000259" key="9">
    <source>
        <dbReference type="SMART" id="SM00829"/>
    </source>
</evidence>
<dbReference type="SUPFAM" id="SSF50129">
    <property type="entry name" value="GroES-like"/>
    <property type="match status" value="1"/>
</dbReference>
<sequence length="352" mass="37428">MSNNPNISSHNAVVLYGAQKLVVERVKTAAPGPDEVQIAPRATGICGTDQHYYHNGRNSIYEVTEPLILGHEAAGEVVAVGSQVTNIRVGDRVTLEPQQACLCCEHCLDGRYNLCSRMRFNGSASAKPPVQGSFQERLNHPARLVYKLPDGLSYEEAALIEPLSVAIHSVRKARIHAGHSVLVFGAGAVGLLCAAVAKASGAASVAMVDVDEARLEFAKDQNLADMTYARLPGGEGQRGLKVDAAFECTGVEACLNACIGATTAGGRVVIVGLGRPMQTLNLGLAVVREVELLGVWRYANTFPTAINLLAAGRLDLKSLVTHRFDLLDAEKGLQLVLGKPSDLIKCIITSEL</sequence>
<evidence type="ECO:0000313" key="11">
    <source>
        <dbReference type="Proteomes" id="UP001152087"/>
    </source>
</evidence>
<dbReference type="InterPro" id="IPR020843">
    <property type="entry name" value="ER"/>
</dbReference>
<dbReference type="PANTHER" id="PTHR43161">
    <property type="entry name" value="SORBITOL DEHYDROGENASE"/>
    <property type="match status" value="1"/>
</dbReference>